<dbReference type="AlphaFoldDB" id="A0A4Y2KA38"/>
<dbReference type="EMBL" id="BGPR01004299">
    <property type="protein sequence ID" value="GBM98182.1"/>
    <property type="molecule type" value="Genomic_DNA"/>
</dbReference>
<accession>A0A4Y2KA38</accession>
<keyword evidence="2" id="KW-1185">Reference proteome</keyword>
<protein>
    <submittedName>
        <fullName evidence="1">Uncharacterized protein</fullName>
    </submittedName>
</protein>
<dbReference type="Proteomes" id="UP000499080">
    <property type="component" value="Unassembled WGS sequence"/>
</dbReference>
<evidence type="ECO:0000313" key="2">
    <source>
        <dbReference type="Proteomes" id="UP000499080"/>
    </source>
</evidence>
<evidence type="ECO:0000313" key="1">
    <source>
        <dbReference type="EMBL" id="GBM98182.1"/>
    </source>
</evidence>
<gene>
    <name evidence="1" type="ORF">AVEN_135157_1</name>
</gene>
<reference evidence="1 2" key="1">
    <citation type="journal article" date="2019" name="Sci. Rep.">
        <title>Orb-weaving spider Araneus ventricosus genome elucidates the spidroin gene catalogue.</title>
        <authorList>
            <person name="Kono N."/>
            <person name="Nakamura H."/>
            <person name="Ohtoshi R."/>
            <person name="Moran D.A.P."/>
            <person name="Shinohara A."/>
            <person name="Yoshida Y."/>
            <person name="Fujiwara M."/>
            <person name="Mori M."/>
            <person name="Tomita M."/>
            <person name="Arakawa K."/>
        </authorList>
    </citation>
    <scope>NUCLEOTIDE SEQUENCE [LARGE SCALE GENOMIC DNA]</scope>
</reference>
<sequence>MLYLLVELALPEVLIKEWERTRSRVENKDRTKILGNLLEFLRSEVESEERLQFARSGSAKDQEFLRFKLKDEIATAACIVSSEMKRAEKNDMQRLFCNKSFQNTSEGFKAADMSTEEKTETLKEKDACVVCLKSGHKSAYCIQEKSLQHYVSKYKSYKKRISHETANVKYQENQMEF</sequence>
<dbReference type="OrthoDB" id="5967017at2759"/>
<name>A0A4Y2KA38_ARAVE</name>
<proteinExistence type="predicted"/>
<comment type="caution">
    <text evidence="1">The sequence shown here is derived from an EMBL/GenBank/DDBJ whole genome shotgun (WGS) entry which is preliminary data.</text>
</comment>
<organism evidence="1 2">
    <name type="scientific">Araneus ventricosus</name>
    <name type="common">Orbweaver spider</name>
    <name type="synonym">Epeira ventricosa</name>
    <dbReference type="NCBI Taxonomy" id="182803"/>
    <lineage>
        <taxon>Eukaryota</taxon>
        <taxon>Metazoa</taxon>
        <taxon>Ecdysozoa</taxon>
        <taxon>Arthropoda</taxon>
        <taxon>Chelicerata</taxon>
        <taxon>Arachnida</taxon>
        <taxon>Araneae</taxon>
        <taxon>Araneomorphae</taxon>
        <taxon>Entelegynae</taxon>
        <taxon>Araneoidea</taxon>
        <taxon>Araneidae</taxon>
        <taxon>Araneus</taxon>
    </lineage>
</organism>